<evidence type="ECO:0000313" key="1">
    <source>
        <dbReference type="EMBL" id="CAG9136013.1"/>
    </source>
</evidence>
<dbReference type="Proteomes" id="UP000653454">
    <property type="component" value="Unassembled WGS sequence"/>
</dbReference>
<accession>A0A8S4G4G7</accession>
<gene>
    <name evidence="1" type="ORF">PLXY2_LOCUS14255</name>
</gene>
<organism evidence="1 2">
    <name type="scientific">Plutella xylostella</name>
    <name type="common">Diamondback moth</name>
    <name type="synonym">Plutella maculipennis</name>
    <dbReference type="NCBI Taxonomy" id="51655"/>
    <lineage>
        <taxon>Eukaryota</taxon>
        <taxon>Metazoa</taxon>
        <taxon>Ecdysozoa</taxon>
        <taxon>Arthropoda</taxon>
        <taxon>Hexapoda</taxon>
        <taxon>Insecta</taxon>
        <taxon>Pterygota</taxon>
        <taxon>Neoptera</taxon>
        <taxon>Endopterygota</taxon>
        <taxon>Lepidoptera</taxon>
        <taxon>Glossata</taxon>
        <taxon>Ditrysia</taxon>
        <taxon>Yponomeutoidea</taxon>
        <taxon>Plutellidae</taxon>
        <taxon>Plutella</taxon>
    </lineage>
</organism>
<protein>
    <submittedName>
        <fullName evidence="1">(diamondback moth) hypothetical protein</fullName>
    </submittedName>
</protein>
<sequence>MEISYCILCERDGAYPSTLRGTQRIVESETPPAKPRRIDFRHAQCAAALPTHPRAAENAPTLQLHFSAYEYGAKNQLKIRRSCEKTKEKRKKNISRLCLAEKFKIKTFHLRIRDVGGSRE</sequence>
<proteinExistence type="predicted"/>
<dbReference type="AlphaFoldDB" id="A0A8S4G4G7"/>
<evidence type="ECO:0000313" key="2">
    <source>
        <dbReference type="Proteomes" id="UP000653454"/>
    </source>
</evidence>
<reference evidence="1" key="1">
    <citation type="submission" date="2020-11" db="EMBL/GenBank/DDBJ databases">
        <authorList>
            <person name="Whiteford S."/>
        </authorList>
    </citation>
    <scope>NUCLEOTIDE SEQUENCE</scope>
</reference>
<comment type="caution">
    <text evidence="1">The sequence shown here is derived from an EMBL/GenBank/DDBJ whole genome shotgun (WGS) entry which is preliminary data.</text>
</comment>
<dbReference type="EMBL" id="CAJHNJ030000121">
    <property type="protein sequence ID" value="CAG9136013.1"/>
    <property type="molecule type" value="Genomic_DNA"/>
</dbReference>
<keyword evidence="2" id="KW-1185">Reference proteome</keyword>
<name>A0A8S4G4G7_PLUXY</name>